<accession>A0AA94HER7</accession>
<dbReference type="SUPFAM" id="SSF55904">
    <property type="entry name" value="Ornithine decarboxylase C-terminal domain"/>
    <property type="match status" value="1"/>
</dbReference>
<dbReference type="SUPFAM" id="SSF53383">
    <property type="entry name" value="PLP-dependent transferases"/>
    <property type="match status" value="1"/>
</dbReference>
<dbReference type="Pfam" id="PF01276">
    <property type="entry name" value="OKR_DC_1"/>
    <property type="match status" value="2"/>
</dbReference>
<dbReference type="PANTHER" id="PTHR43277:SF3">
    <property type="entry name" value="DECARBOXYLASE, PUTATIVE-RELATED"/>
    <property type="match status" value="1"/>
</dbReference>
<feature type="domain" description="Orn/Lys/Arg decarboxylases family 1 pyridoxal-P attachment site" evidence="3">
    <location>
        <begin position="54"/>
        <end position="134"/>
    </location>
</feature>
<comment type="cofactor">
    <cofactor evidence="1">
        <name>pyridoxal 5'-phosphate</name>
        <dbReference type="ChEBI" id="CHEBI:597326"/>
    </cofactor>
</comment>
<dbReference type="Proteomes" id="UP000183090">
    <property type="component" value="Unassembled WGS sequence"/>
</dbReference>
<protein>
    <submittedName>
        <fullName evidence="4">Arginine/lysine/ornithine decarboxylase</fullName>
    </submittedName>
</protein>
<feature type="domain" description="Orn/Lys/Arg decarboxylases family 1 pyridoxal-P attachment site" evidence="3">
    <location>
        <begin position="153"/>
        <end position="287"/>
    </location>
</feature>
<keyword evidence="2" id="KW-0663">Pyridoxal phosphate</keyword>
<evidence type="ECO:0000313" key="5">
    <source>
        <dbReference type="Proteomes" id="UP000183090"/>
    </source>
</evidence>
<reference evidence="4 5" key="1">
    <citation type="submission" date="2016-10" db="EMBL/GenBank/DDBJ databases">
        <authorList>
            <person name="Varghese N."/>
            <person name="Submissions S."/>
        </authorList>
    </citation>
    <scope>NUCLEOTIDE SEQUENCE [LARGE SCALE GENOMIC DNA]</scope>
    <source>
        <strain evidence="4 5">CGMCC 1.6501</strain>
    </source>
</reference>
<dbReference type="InterPro" id="IPR015421">
    <property type="entry name" value="PyrdxlP-dep_Trfase_major"/>
</dbReference>
<evidence type="ECO:0000313" key="4">
    <source>
        <dbReference type="EMBL" id="SFK66771.1"/>
    </source>
</evidence>
<evidence type="ECO:0000256" key="1">
    <source>
        <dbReference type="ARBA" id="ARBA00001933"/>
    </source>
</evidence>
<dbReference type="InterPro" id="IPR000310">
    <property type="entry name" value="Orn/Lys/Arg_deCO2ase_major_dom"/>
</dbReference>
<dbReference type="PANTHER" id="PTHR43277">
    <property type="entry name" value="ARGININE DECARBOXYLASE"/>
    <property type="match status" value="1"/>
</dbReference>
<dbReference type="InterPro" id="IPR036633">
    <property type="entry name" value="Prn/Lys/Arg_de-COase_C_sf"/>
</dbReference>
<evidence type="ECO:0000256" key="2">
    <source>
        <dbReference type="ARBA" id="ARBA00022898"/>
    </source>
</evidence>
<dbReference type="AlphaFoldDB" id="A0AA94HER7"/>
<dbReference type="Gene3D" id="3.40.640.10">
    <property type="entry name" value="Type I PLP-dependent aspartate aminotransferase-like (Major domain)"/>
    <property type="match status" value="1"/>
</dbReference>
<dbReference type="InterPro" id="IPR015424">
    <property type="entry name" value="PyrdxlP-dep_Trfase"/>
</dbReference>
<proteinExistence type="predicted"/>
<comment type="caution">
    <text evidence="4">The sequence shown here is derived from an EMBL/GenBank/DDBJ whole genome shotgun (WGS) entry which is preliminary data.</text>
</comment>
<sequence length="443" mass="50387">MVLSCESVINEVVNKMNLYKTIENMLNNEKPYISMHVPGHKNNTIGYLSMIDSRFDMTEIQGLDDLHEPEGILNQINRNLSRKYSGYIAQMMVNGTTNGIISAIYALNNTTGRFVIVDKAHKSVYNGLHLTEADYIETTSVDFLNMSLSSADTIIVTYPTYTGETIDIGQIISYAHNQNARVLTDEAHGAHLDIAPGFPESSMVYGSDITVQSYHKMLPALTMASVIFMKSQSLHGEVMKYINCFETSSPSYLVMLSIESAHEFYKTYHPEDFFNKRTQIIEALQKQNIIVEEKADPAKIMISHQKLTPYELAKILTEYHHIQHEMVTDEGVLWCLPLFHKGDRYPLKMLIERIDAVTSDMELSVRGAQIIETRDAPSFRDVGNLLNKVCRRSIVPYPPGIPLVHEGETITRQHIKTITHNLSNHVRIEGIRHNIEYYKNEES</sequence>
<organism evidence="4 5">
    <name type="scientific">Salinicoccus halodurans</name>
    <dbReference type="NCBI Taxonomy" id="407035"/>
    <lineage>
        <taxon>Bacteria</taxon>
        <taxon>Bacillati</taxon>
        <taxon>Bacillota</taxon>
        <taxon>Bacilli</taxon>
        <taxon>Bacillales</taxon>
        <taxon>Staphylococcaceae</taxon>
        <taxon>Salinicoccus</taxon>
    </lineage>
</organism>
<dbReference type="InterPro" id="IPR052357">
    <property type="entry name" value="Orn_Lys_Arg_decarboxylase-I"/>
</dbReference>
<dbReference type="GO" id="GO:0003824">
    <property type="term" value="F:catalytic activity"/>
    <property type="evidence" value="ECO:0007669"/>
    <property type="project" value="InterPro"/>
</dbReference>
<dbReference type="Gene3D" id="3.90.105.10">
    <property type="entry name" value="Molybdopterin biosynthesis moea protein, domain 2"/>
    <property type="match status" value="1"/>
</dbReference>
<evidence type="ECO:0000259" key="3">
    <source>
        <dbReference type="Pfam" id="PF01276"/>
    </source>
</evidence>
<gene>
    <name evidence="4" type="ORF">SAMN05216235_1027</name>
</gene>
<dbReference type="EMBL" id="FOTB01000002">
    <property type="protein sequence ID" value="SFK66771.1"/>
    <property type="molecule type" value="Genomic_DNA"/>
</dbReference>
<name>A0AA94HER7_9STAP</name>